<keyword evidence="4 8" id="KW-0456">Lyase</keyword>
<dbReference type="GO" id="GO:0005737">
    <property type="term" value="C:cytoplasm"/>
    <property type="evidence" value="ECO:0007669"/>
    <property type="project" value="InterPro"/>
</dbReference>
<accession>A0A6J4K987</accession>
<organism evidence="8">
    <name type="scientific">uncultured Gemmatimonadota bacterium</name>
    <dbReference type="NCBI Taxonomy" id="203437"/>
    <lineage>
        <taxon>Bacteria</taxon>
        <taxon>Pseudomonadati</taxon>
        <taxon>Gemmatimonadota</taxon>
        <taxon>environmental samples</taxon>
    </lineage>
</organism>
<comment type="pathway">
    <text evidence="1">Carbohydrate degradation; 2-deoxy-D-ribose 1-phosphate degradation; D-glyceraldehyde 3-phosphate and acetaldehyde from 2-deoxy-alpha-D-ribose 1-phosphate: step 2/2.</text>
</comment>
<dbReference type="GO" id="GO:0016052">
    <property type="term" value="P:carbohydrate catabolic process"/>
    <property type="evidence" value="ECO:0007669"/>
    <property type="project" value="TreeGrafter"/>
</dbReference>
<evidence type="ECO:0000256" key="4">
    <source>
        <dbReference type="ARBA" id="ARBA00023239"/>
    </source>
</evidence>
<dbReference type="NCBIfam" id="TIGR00126">
    <property type="entry name" value="deoC"/>
    <property type="match status" value="1"/>
</dbReference>
<dbReference type="PANTHER" id="PTHR10889">
    <property type="entry name" value="DEOXYRIBOSE-PHOSPHATE ALDOLASE"/>
    <property type="match status" value="1"/>
</dbReference>
<dbReference type="InterPro" id="IPR002915">
    <property type="entry name" value="DeoC/FbaB/LacD_aldolase"/>
</dbReference>
<dbReference type="CDD" id="cd00959">
    <property type="entry name" value="DeoC"/>
    <property type="match status" value="1"/>
</dbReference>
<evidence type="ECO:0000256" key="7">
    <source>
        <dbReference type="NCBIfam" id="TIGR00126"/>
    </source>
</evidence>
<dbReference type="EMBL" id="CADCTW010000021">
    <property type="protein sequence ID" value="CAA9299137.1"/>
    <property type="molecule type" value="Genomic_DNA"/>
</dbReference>
<gene>
    <name evidence="8" type="ORF">AVDCRST_MAG68-517</name>
</gene>
<name>A0A6J4K987_9BACT</name>
<dbReference type="Gene3D" id="3.20.20.70">
    <property type="entry name" value="Aldolase class I"/>
    <property type="match status" value="1"/>
</dbReference>
<proteinExistence type="inferred from homology"/>
<dbReference type="SMART" id="SM01133">
    <property type="entry name" value="DeoC"/>
    <property type="match status" value="1"/>
</dbReference>
<dbReference type="InterPro" id="IPR011343">
    <property type="entry name" value="DeoC"/>
</dbReference>
<evidence type="ECO:0000256" key="6">
    <source>
        <dbReference type="ARBA" id="ARBA00048791"/>
    </source>
</evidence>
<dbReference type="GO" id="GO:0009264">
    <property type="term" value="P:deoxyribonucleotide catabolic process"/>
    <property type="evidence" value="ECO:0007669"/>
    <property type="project" value="UniProtKB-UniRule"/>
</dbReference>
<dbReference type="SUPFAM" id="SSF51569">
    <property type="entry name" value="Aldolase"/>
    <property type="match status" value="1"/>
</dbReference>
<protein>
    <recommendedName>
        <fullName evidence="3 7">Deoxyribose-phosphate aldolase</fullName>
        <ecNumber evidence="3 7">4.1.2.4</ecNumber>
    </recommendedName>
</protein>
<evidence type="ECO:0000256" key="3">
    <source>
        <dbReference type="ARBA" id="ARBA00012515"/>
    </source>
</evidence>
<reference evidence="8" key="1">
    <citation type="submission" date="2020-02" db="EMBL/GenBank/DDBJ databases">
        <authorList>
            <person name="Meier V. D."/>
        </authorList>
    </citation>
    <scope>NUCLEOTIDE SEQUENCE</scope>
    <source>
        <strain evidence="8">AVDCRST_MAG68</strain>
    </source>
</reference>
<evidence type="ECO:0000256" key="5">
    <source>
        <dbReference type="ARBA" id="ARBA00023270"/>
    </source>
</evidence>
<comment type="similarity">
    <text evidence="2">Belongs to the DeoC/FbaB aldolase family. DeoC type 2 subfamily.</text>
</comment>
<dbReference type="InterPro" id="IPR013785">
    <property type="entry name" value="Aldolase_TIM"/>
</dbReference>
<dbReference type="AlphaFoldDB" id="A0A6J4K987"/>
<comment type="catalytic activity">
    <reaction evidence="6">
        <text>2-deoxy-D-ribose 5-phosphate = D-glyceraldehyde 3-phosphate + acetaldehyde</text>
        <dbReference type="Rhea" id="RHEA:12821"/>
        <dbReference type="ChEBI" id="CHEBI:15343"/>
        <dbReference type="ChEBI" id="CHEBI:59776"/>
        <dbReference type="ChEBI" id="CHEBI:62877"/>
        <dbReference type="EC" id="4.1.2.4"/>
    </reaction>
</comment>
<evidence type="ECO:0000256" key="1">
    <source>
        <dbReference type="ARBA" id="ARBA00004816"/>
    </source>
</evidence>
<keyword evidence="5" id="KW-0704">Schiff base</keyword>
<evidence type="ECO:0000256" key="2">
    <source>
        <dbReference type="ARBA" id="ARBA00009473"/>
    </source>
</evidence>
<sequence length="335" mass="36689">MATQPNRLVAVPSGASIAVHEDRNPGVPLDLDWVSSVRVNRSAVERRAATLPGRRTVKKQWQAAWLLRAITLMDLTTLSGDDTPGTVRRLCAKARHPLRPEILDALGAGELPIRCGAVCVYHRFVATAVEALEGSGIPVAAVSTGFPAGLSPFRQRVEEIHASVADGAEEIDIVITREHVLTGNWQALYDEVQAFREACGPAHLKAILATGELATLRNVARASVVAMMAGADFIKTSTGKESRNAELPVGLVMARCIREYRERTGHEVGFKPAGGIRTAKQSLDWLMMMKEELGRRWLEADRFRFGASSLLNDIERQLEHHVTGRYSASHRHPMA</sequence>
<dbReference type="GO" id="GO:0004139">
    <property type="term" value="F:deoxyribose-phosphate aldolase activity"/>
    <property type="evidence" value="ECO:0007669"/>
    <property type="project" value="UniProtKB-UniRule"/>
</dbReference>
<dbReference type="EC" id="4.1.2.4" evidence="3 7"/>
<dbReference type="Pfam" id="PF01791">
    <property type="entry name" value="DeoC"/>
    <property type="match status" value="1"/>
</dbReference>
<evidence type="ECO:0000313" key="8">
    <source>
        <dbReference type="EMBL" id="CAA9299137.1"/>
    </source>
</evidence>
<dbReference type="PANTHER" id="PTHR10889:SF3">
    <property type="entry name" value="DEOXYRIBOSE-PHOSPHATE ALDOLASE"/>
    <property type="match status" value="1"/>
</dbReference>